<name>A0A1V9XHC0_9ACAR</name>
<dbReference type="Proteomes" id="UP000192247">
    <property type="component" value="Unassembled WGS sequence"/>
</dbReference>
<dbReference type="AlphaFoldDB" id="A0A1V9XHC0"/>
<reference evidence="1 2" key="1">
    <citation type="journal article" date="2017" name="Gigascience">
        <title>Draft genome of the honey bee ectoparasitic mite, Tropilaelaps mercedesae, is shaped by the parasitic life history.</title>
        <authorList>
            <person name="Dong X."/>
            <person name="Armstrong S.D."/>
            <person name="Xia D."/>
            <person name="Makepeace B.L."/>
            <person name="Darby A.C."/>
            <person name="Kadowaki T."/>
        </authorList>
    </citation>
    <scope>NUCLEOTIDE SEQUENCE [LARGE SCALE GENOMIC DNA]</scope>
    <source>
        <strain evidence="1">Wuxi-XJTLU</strain>
    </source>
</reference>
<dbReference type="InParanoid" id="A0A1V9XHC0"/>
<evidence type="ECO:0000313" key="1">
    <source>
        <dbReference type="EMBL" id="OQR72783.1"/>
    </source>
</evidence>
<organism evidence="1 2">
    <name type="scientific">Tropilaelaps mercedesae</name>
    <dbReference type="NCBI Taxonomy" id="418985"/>
    <lineage>
        <taxon>Eukaryota</taxon>
        <taxon>Metazoa</taxon>
        <taxon>Ecdysozoa</taxon>
        <taxon>Arthropoda</taxon>
        <taxon>Chelicerata</taxon>
        <taxon>Arachnida</taxon>
        <taxon>Acari</taxon>
        <taxon>Parasitiformes</taxon>
        <taxon>Mesostigmata</taxon>
        <taxon>Gamasina</taxon>
        <taxon>Dermanyssoidea</taxon>
        <taxon>Laelapidae</taxon>
        <taxon>Tropilaelaps</taxon>
    </lineage>
</organism>
<proteinExistence type="predicted"/>
<keyword evidence="2" id="KW-1185">Reference proteome</keyword>
<comment type="caution">
    <text evidence="1">The sequence shown here is derived from an EMBL/GenBank/DDBJ whole genome shotgun (WGS) entry which is preliminary data.</text>
</comment>
<gene>
    <name evidence="1" type="ORF">BIW11_03714</name>
</gene>
<protein>
    <submittedName>
        <fullName evidence="1">Uncharacterized protein</fullName>
    </submittedName>
</protein>
<sequence>MLYDGYYMNPNEGVDEYREIEKTLLNKDEQRLGDDLPR</sequence>
<evidence type="ECO:0000313" key="2">
    <source>
        <dbReference type="Proteomes" id="UP000192247"/>
    </source>
</evidence>
<accession>A0A1V9XHC0</accession>
<dbReference type="EMBL" id="MNPL01011069">
    <property type="protein sequence ID" value="OQR72783.1"/>
    <property type="molecule type" value="Genomic_DNA"/>
</dbReference>